<reference evidence="1 2" key="1">
    <citation type="submission" date="2016-11" db="EMBL/GenBank/DDBJ databases">
        <title>Complete genome sequence of Sulfitobacter sp. AM1-D1, a toxic bacteria associated with marine dinoflagellate Alexandrium minutum in East China Sea.</title>
        <authorList>
            <person name="Yang Q."/>
            <person name="Zhang X."/>
            <person name="Tian X."/>
        </authorList>
    </citation>
    <scope>NUCLEOTIDE SEQUENCE [LARGE SCALE GENOMIC DNA]</scope>
    <source>
        <strain evidence="1 2">AM1-D1</strain>
    </source>
</reference>
<dbReference type="KEGG" id="suam:BOO69_01580"/>
<dbReference type="OrthoDB" id="7658488at2"/>
<accession>A0A1J0WD52</accession>
<dbReference type="EMBL" id="CP018076">
    <property type="protein sequence ID" value="APE42249.1"/>
    <property type="molecule type" value="Genomic_DNA"/>
</dbReference>
<dbReference type="RefSeq" id="WP_071969697.1">
    <property type="nucleotide sequence ID" value="NZ_CP018076.1"/>
</dbReference>
<name>A0A1J0WD52_9RHOB</name>
<sequence length="118" mass="12723">METVFSKEIQAGLDAARTASLKKASRLRIEADGVVHPVLRMWKTGFAIAIEDAPKLRGLVDIFDGAKHQFQCLIVATEEAVPGEMHYEFKRATAVADRAALDFEVPEGAPAGLITGGD</sequence>
<dbReference type="Proteomes" id="UP000181897">
    <property type="component" value="Chromosome"/>
</dbReference>
<gene>
    <name evidence="1" type="ORF">BOO69_01580</name>
</gene>
<protein>
    <submittedName>
        <fullName evidence="1">Uncharacterized protein</fullName>
    </submittedName>
</protein>
<evidence type="ECO:0000313" key="1">
    <source>
        <dbReference type="EMBL" id="APE42249.1"/>
    </source>
</evidence>
<proteinExistence type="predicted"/>
<evidence type="ECO:0000313" key="2">
    <source>
        <dbReference type="Proteomes" id="UP000181897"/>
    </source>
</evidence>
<keyword evidence="2" id="KW-1185">Reference proteome</keyword>
<dbReference type="AlphaFoldDB" id="A0A1J0WD52"/>
<dbReference type="STRING" id="1917485.BOO69_01580"/>
<organism evidence="1 2">
    <name type="scientific">Sulfitobacter alexandrii</name>
    <dbReference type="NCBI Taxonomy" id="1917485"/>
    <lineage>
        <taxon>Bacteria</taxon>
        <taxon>Pseudomonadati</taxon>
        <taxon>Pseudomonadota</taxon>
        <taxon>Alphaproteobacteria</taxon>
        <taxon>Rhodobacterales</taxon>
        <taxon>Roseobacteraceae</taxon>
        <taxon>Sulfitobacter</taxon>
    </lineage>
</organism>